<reference evidence="1 3" key="1">
    <citation type="submission" date="2008-03" db="EMBL/GenBank/DDBJ databases">
        <title>Annotation of Ixodes scapularis.</title>
        <authorList>
            <consortium name="Ixodes scapularis Genome Project Consortium"/>
            <person name="Caler E."/>
            <person name="Hannick L.I."/>
            <person name="Bidwell S."/>
            <person name="Joardar V."/>
            <person name="Thiagarajan M."/>
            <person name="Amedeo P."/>
            <person name="Galinsky K.J."/>
            <person name="Schobel S."/>
            <person name="Inman J."/>
            <person name="Hostetler J."/>
            <person name="Miller J."/>
            <person name="Hammond M."/>
            <person name="Megy K."/>
            <person name="Lawson D."/>
            <person name="Kodira C."/>
            <person name="Sutton G."/>
            <person name="Meyer J."/>
            <person name="Hill C.A."/>
            <person name="Birren B."/>
            <person name="Nene V."/>
            <person name="Collins F."/>
            <person name="Alarcon-Chaidez F."/>
            <person name="Wikel S."/>
            <person name="Strausberg R."/>
        </authorList>
    </citation>
    <scope>NUCLEOTIDE SEQUENCE [LARGE SCALE GENOMIC DNA]</scope>
    <source>
        <strain evidence="3">Wikel</strain>
        <strain evidence="1">Wikel colony</strain>
    </source>
</reference>
<dbReference type="HOGENOM" id="CLU_2029226_0_0_1"/>
<name>B7P4W8_IXOSC</name>
<evidence type="ECO:0000313" key="3">
    <source>
        <dbReference type="Proteomes" id="UP000001555"/>
    </source>
</evidence>
<dbReference type="VEuPathDB" id="VectorBase:ISCI001413"/>
<dbReference type="InParanoid" id="B7P4W8"/>
<dbReference type="AlphaFoldDB" id="B7P4W8"/>
<sequence length="122" mass="13060">MANLTGEGATGQARVWMKALGVLPKTCDLDIVPPEDSGVVLFFLDAYLRSPVEQGGCLDSMAVFAPTVNGSFSEELLLATCVTGDLMEKVVVSRRPGATVRVELSVGTRDEVSVFVCLSFRF</sequence>
<reference evidence="2" key="2">
    <citation type="submission" date="2020-05" db="UniProtKB">
        <authorList>
            <consortium name="EnsemblMetazoa"/>
        </authorList>
    </citation>
    <scope>IDENTIFICATION</scope>
    <source>
        <strain evidence="2">wikel</strain>
    </source>
</reference>
<dbReference type="PaxDb" id="6945-B7P4W8"/>
<dbReference type="Proteomes" id="UP000001555">
    <property type="component" value="Unassembled WGS sequence"/>
</dbReference>
<dbReference type="EMBL" id="DS637259">
    <property type="protein sequence ID" value="EEC01640.1"/>
    <property type="molecule type" value="Genomic_DNA"/>
</dbReference>
<gene>
    <name evidence="1" type="ORF">IscW_ISCW001413</name>
</gene>
<dbReference type="EnsemblMetazoa" id="ISCW001413-RA">
    <property type="protein sequence ID" value="ISCW001413-PA"/>
    <property type="gene ID" value="ISCW001413"/>
</dbReference>
<protein>
    <submittedName>
        <fullName evidence="1 2">Uncharacterized protein</fullName>
    </submittedName>
</protein>
<keyword evidence="3" id="KW-1185">Reference proteome</keyword>
<evidence type="ECO:0000313" key="2">
    <source>
        <dbReference type="EnsemblMetazoa" id="ISCW001413-PA"/>
    </source>
</evidence>
<proteinExistence type="predicted"/>
<evidence type="ECO:0000313" key="1">
    <source>
        <dbReference type="EMBL" id="EEC01640.1"/>
    </source>
</evidence>
<organism>
    <name type="scientific">Ixodes scapularis</name>
    <name type="common">Black-legged tick</name>
    <name type="synonym">Deer tick</name>
    <dbReference type="NCBI Taxonomy" id="6945"/>
    <lineage>
        <taxon>Eukaryota</taxon>
        <taxon>Metazoa</taxon>
        <taxon>Ecdysozoa</taxon>
        <taxon>Arthropoda</taxon>
        <taxon>Chelicerata</taxon>
        <taxon>Arachnida</taxon>
        <taxon>Acari</taxon>
        <taxon>Parasitiformes</taxon>
        <taxon>Ixodida</taxon>
        <taxon>Ixodoidea</taxon>
        <taxon>Ixodidae</taxon>
        <taxon>Ixodinae</taxon>
        <taxon>Ixodes</taxon>
    </lineage>
</organism>
<dbReference type="VEuPathDB" id="VectorBase:ISCW001413"/>
<dbReference type="EMBL" id="ABJB010150447">
    <property type="status" value="NOT_ANNOTATED_CDS"/>
    <property type="molecule type" value="Genomic_DNA"/>
</dbReference>
<accession>B7P4W8</accession>